<evidence type="ECO:0000313" key="1">
    <source>
        <dbReference type="EMBL" id="AMW98779.1"/>
    </source>
</evidence>
<accession>A0A143HBF7</accession>
<gene>
    <name evidence="1" type="ORF">ATY39_04545</name>
</gene>
<keyword evidence="2" id="KW-1185">Reference proteome</keyword>
<reference evidence="1 2" key="1">
    <citation type="journal article" date="2016" name="Genome Announc.">
        <title>Whole-Genome Sequence of Rummeliibacillus stabekisii Strain PP9 Isolated from Antarctic Soil.</title>
        <authorList>
            <person name="da Mota F.F."/>
            <person name="Vollu R.E."/>
            <person name="Jurelevicius D."/>
            <person name="Seldin L."/>
        </authorList>
    </citation>
    <scope>NUCLEOTIDE SEQUENCE [LARGE SCALE GENOMIC DNA]</scope>
    <source>
        <strain evidence="1 2">PP9</strain>
    </source>
</reference>
<reference evidence="2" key="2">
    <citation type="submission" date="2016-03" db="EMBL/GenBank/DDBJ databases">
        <authorList>
            <person name="Ploux O."/>
        </authorList>
    </citation>
    <scope>NUCLEOTIDE SEQUENCE [LARGE SCALE GENOMIC DNA]</scope>
    <source>
        <strain evidence="2">PP9</strain>
    </source>
</reference>
<sequence length="184" mass="22357">MGNILNKAFPISLKQEVKYIQKKLPLKLFSQNFSHPFQIFVDQENLFIPERIYFNEISKDVYESLSITQKTIVDCIYTRHCDGFVREKYLTNLLERGHYDYWVTPFIIKLTGEYVIEILSRIQKQVDQLNDAFIKDFLLENPPFHYLITQRIISYWNYYYRWDYSKEIYVGFDLIKYYTDCIES</sequence>
<organism evidence="1 2">
    <name type="scientific">Rummeliibacillus stabekisii</name>
    <dbReference type="NCBI Taxonomy" id="241244"/>
    <lineage>
        <taxon>Bacteria</taxon>
        <taxon>Bacillati</taxon>
        <taxon>Bacillota</taxon>
        <taxon>Bacilli</taxon>
        <taxon>Bacillales</taxon>
        <taxon>Caryophanaceae</taxon>
        <taxon>Rummeliibacillus</taxon>
    </lineage>
</organism>
<evidence type="ECO:0000313" key="2">
    <source>
        <dbReference type="Proteomes" id="UP000076021"/>
    </source>
</evidence>
<name>A0A143HBF7_9BACL</name>
<dbReference type="Proteomes" id="UP000076021">
    <property type="component" value="Chromosome"/>
</dbReference>
<dbReference type="EMBL" id="CP014806">
    <property type="protein sequence ID" value="AMW98779.1"/>
    <property type="molecule type" value="Genomic_DNA"/>
</dbReference>
<dbReference type="STRING" id="241244.ATY39_04545"/>
<dbReference type="KEGG" id="rst:ATY39_04545"/>
<protein>
    <submittedName>
        <fullName evidence="1">Uncharacterized protein</fullName>
    </submittedName>
</protein>
<dbReference type="RefSeq" id="WP_066786466.1">
    <property type="nucleotide sequence ID" value="NZ_CP014806.1"/>
</dbReference>
<dbReference type="OrthoDB" id="3578967at2"/>
<dbReference type="AlphaFoldDB" id="A0A143HBF7"/>
<proteinExistence type="predicted"/>